<evidence type="ECO:0000313" key="11">
    <source>
        <dbReference type="Proteomes" id="UP001216390"/>
    </source>
</evidence>
<dbReference type="GO" id="GO:0000976">
    <property type="term" value="F:transcription cis-regulatory region binding"/>
    <property type="evidence" value="ECO:0007669"/>
    <property type="project" value="TreeGrafter"/>
</dbReference>
<keyword evidence="5" id="KW-0804">Transcription</keyword>
<dbReference type="EMBL" id="CP116942">
    <property type="protein sequence ID" value="WCO66019.1"/>
    <property type="molecule type" value="Genomic_DNA"/>
</dbReference>
<dbReference type="Pfam" id="PF00072">
    <property type="entry name" value="Response_reg"/>
    <property type="match status" value="1"/>
</dbReference>
<dbReference type="Gene3D" id="3.40.50.2300">
    <property type="match status" value="1"/>
</dbReference>
<name>A0AAE9Y4B5_9ACTN</name>
<evidence type="ECO:0000256" key="3">
    <source>
        <dbReference type="ARBA" id="ARBA00023015"/>
    </source>
</evidence>
<dbReference type="AlphaFoldDB" id="A0AAE9Y4B5"/>
<evidence type="ECO:0000256" key="1">
    <source>
        <dbReference type="ARBA" id="ARBA00022553"/>
    </source>
</evidence>
<reference evidence="10" key="1">
    <citation type="submission" date="2023-01" db="EMBL/GenBank/DDBJ databases">
        <title>The diversity of Class Acidimicrobiia in South China Sea sediment environments and the proposal of Iamia marina sp. nov., a novel species of the genus Iamia.</title>
        <authorList>
            <person name="He Y."/>
            <person name="Tian X."/>
        </authorList>
    </citation>
    <scope>NUCLEOTIDE SEQUENCE</scope>
    <source>
        <strain evidence="10">DSM 19957</strain>
    </source>
</reference>
<dbReference type="GO" id="GO:0032993">
    <property type="term" value="C:protein-DNA complex"/>
    <property type="evidence" value="ECO:0007669"/>
    <property type="project" value="TreeGrafter"/>
</dbReference>
<keyword evidence="4 7" id="KW-0238">DNA-binding</keyword>
<feature type="domain" description="OmpR/PhoB-type" evidence="9">
    <location>
        <begin position="124"/>
        <end position="222"/>
    </location>
</feature>
<dbReference type="GO" id="GO:0000156">
    <property type="term" value="F:phosphorelay response regulator activity"/>
    <property type="evidence" value="ECO:0007669"/>
    <property type="project" value="TreeGrafter"/>
</dbReference>
<dbReference type="InterPro" id="IPR039420">
    <property type="entry name" value="WalR-like"/>
</dbReference>
<dbReference type="Gene3D" id="1.10.10.10">
    <property type="entry name" value="Winged helix-like DNA-binding domain superfamily/Winged helix DNA-binding domain"/>
    <property type="match status" value="1"/>
</dbReference>
<evidence type="ECO:0000259" key="9">
    <source>
        <dbReference type="PROSITE" id="PS51755"/>
    </source>
</evidence>
<dbReference type="SMART" id="SM00862">
    <property type="entry name" value="Trans_reg_C"/>
    <property type="match status" value="1"/>
</dbReference>
<dbReference type="PANTHER" id="PTHR48111:SF22">
    <property type="entry name" value="REGULATOR OF RPOS"/>
    <property type="match status" value="1"/>
</dbReference>
<organism evidence="10 11">
    <name type="scientific">Iamia majanohamensis</name>
    <dbReference type="NCBI Taxonomy" id="467976"/>
    <lineage>
        <taxon>Bacteria</taxon>
        <taxon>Bacillati</taxon>
        <taxon>Actinomycetota</taxon>
        <taxon>Acidimicrobiia</taxon>
        <taxon>Acidimicrobiales</taxon>
        <taxon>Iamiaceae</taxon>
        <taxon>Iamia</taxon>
    </lineage>
</organism>
<dbReference type="InterPro" id="IPR001867">
    <property type="entry name" value="OmpR/PhoB-type_DNA-bd"/>
</dbReference>
<dbReference type="KEGG" id="ima:PO878_16075"/>
<dbReference type="InterPro" id="IPR001789">
    <property type="entry name" value="Sig_transdc_resp-reg_receiver"/>
</dbReference>
<feature type="DNA-binding region" description="OmpR/PhoB-type" evidence="7">
    <location>
        <begin position="124"/>
        <end position="222"/>
    </location>
</feature>
<dbReference type="FunFam" id="1.10.10.10:FF:000005">
    <property type="entry name" value="Two-component system response regulator"/>
    <property type="match status" value="1"/>
</dbReference>
<accession>A0AAE9Y4B5</accession>
<gene>
    <name evidence="10" type="ORF">PO878_16075</name>
</gene>
<dbReference type="RefSeq" id="WP_272735545.1">
    <property type="nucleotide sequence ID" value="NZ_CP116942.1"/>
</dbReference>
<dbReference type="InterPro" id="IPR036388">
    <property type="entry name" value="WH-like_DNA-bd_sf"/>
</dbReference>
<evidence type="ECO:0000313" key="10">
    <source>
        <dbReference type="EMBL" id="WCO66019.1"/>
    </source>
</evidence>
<evidence type="ECO:0000256" key="4">
    <source>
        <dbReference type="ARBA" id="ARBA00023125"/>
    </source>
</evidence>
<dbReference type="PROSITE" id="PS50110">
    <property type="entry name" value="RESPONSE_REGULATORY"/>
    <property type="match status" value="1"/>
</dbReference>
<dbReference type="InterPro" id="IPR011006">
    <property type="entry name" value="CheY-like_superfamily"/>
</dbReference>
<evidence type="ECO:0000256" key="2">
    <source>
        <dbReference type="ARBA" id="ARBA00023012"/>
    </source>
</evidence>
<dbReference type="GO" id="GO:0005829">
    <property type="term" value="C:cytosol"/>
    <property type="evidence" value="ECO:0007669"/>
    <property type="project" value="TreeGrafter"/>
</dbReference>
<evidence type="ECO:0000259" key="8">
    <source>
        <dbReference type="PROSITE" id="PS50110"/>
    </source>
</evidence>
<dbReference type="SUPFAM" id="SSF52172">
    <property type="entry name" value="CheY-like"/>
    <property type="match status" value="1"/>
</dbReference>
<evidence type="ECO:0000256" key="7">
    <source>
        <dbReference type="PROSITE-ProRule" id="PRU01091"/>
    </source>
</evidence>
<protein>
    <submittedName>
        <fullName evidence="10">Response regulator transcription factor</fullName>
    </submittedName>
</protein>
<evidence type="ECO:0000256" key="6">
    <source>
        <dbReference type="PROSITE-ProRule" id="PRU00169"/>
    </source>
</evidence>
<sequence length="235" mass="26304">MKVLVVEDDPDTTEMMRVIMKRAGHVAETAATGEDGLWMATEFAFDVVVLDWDLPQPDGLEVCKELRARERWMPILMLTGHAGIDKRVAGLNAGADDYLTKPFAPQELTARLNALGRRAPRERPTEMSAGDLVFDPAAREVRRGETTIPLRPKELALLELFMRRPDEVLSRAEILDQAWDMAYDGMSNVVDVQIRQLRKKIDEPFGRETIQTVPRVGYRLRSTTAPAGPEPVPAG</sequence>
<keyword evidence="11" id="KW-1185">Reference proteome</keyword>
<dbReference type="CDD" id="cd00383">
    <property type="entry name" value="trans_reg_C"/>
    <property type="match status" value="1"/>
</dbReference>
<feature type="modified residue" description="4-aspartylphosphate" evidence="6">
    <location>
        <position position="51"/>
    </location>
</feature>
<proteinExistence type="predicted"/>
<feature type="domain" description="Response regulatory" evidence="8">
    <location>
        <begin position="2"/>
        <end position="116"/>
    </location>
</feature>
<keyword evidence="2" id="KW-0902">Two-component regulatory system</keyword>
<dbReference type="SMART" id="SM00448">
    <property type="entry name" value="REC"/>
    <property type="match status" value="1"/>
</dbReference>
<dbReference type="Pfam" id="PF00486">
    <property type="entry name" value="Trans_reg_C"/>
    <property type="match status" value="1"/>
</dbReference>
<dbReference type="GO" id="GO:0006355">
    <property type="term" value="P:regulation of DNA-templated transcription"/>
    <property type="evidence" value="ECO:0007669"/>
    <property type="project" value="InterPro"/>
</dbReference>
<dbReference type="PROSITE" id="PS51755">
    <property type="entry name" value="OMPR_PHOB"/>
    <property type="match status" value="1"/>
</dbReference>
<evidence type="ECO:0000256" key="5">
    <source>
        <dbReference type="ARBA" id="ARBA00023163"/>
    </source>
</evidence>
<keyword evidence="1 6" id="KW-0597">Phosphoprotein</keyword>
<dbReference type="Proteomes" id="UP001216390">
    <property type="component" value="Chromosome"/>
</dbReference>
<dbReference type="PANTHER" id="PTHR48111">
    <property type="entry name" value="REGULATOR OF RPOS"/>
    <property type="match status" value="1"/>
</dbReference>
<keyword evidence="3" id="KW-0805">Transcription regulation</keyword>